<dbReference type="EMBL" id="VSRR010000861">
    <property type="protein sequence ID" value="MPC20334.1"/>
    <property type="molecule type" value="Genomic_DNA"/>
</dbReference>
<keyword evidence="1" id="KW-0732">Signal</keyword>
<reference evidence="2 3" key="1">
    <citation type="submission" date="2019-05" db="EMBL/GenBank/DDBJ databases">
        <title>Another draft genome of Portunus trituberculatus and its Hox gene families provides insights of decapod evolution.</title>
        <authorList>
            <person name="Jeong J.-H."/>
            <person name="Song I."/>
            <person name="Kim S."/>
            <person name="Choi T."/>
            <person name="Kim D."/>
            <person name="Ryu S."/>
            <person name="Kim W."/>
        </authorList>
    </citation>
    <scope>NUCLEOTIDE SEQUENCE [LARGE SCALE GENOMIC DNA]</scope>
    <source>
        <tissue evidence="2">Muscle</tissue>
    </source>
</reference>
<dbReference type="Proteomes" id="UP000324222">
    <property type="component" value="Unassembled WGS sequence"/>
</dbReference>
<evidence type="ECO:0000313" key="2">
    <source>
        <dbReference type="EMBL" id="MPC20334.1"/>
    </source>
</evidence>
<proteinExistence type="predicted"/>
<feature type="signal peptide" evidence="1">
    <location>
        <begin position="1"/>
        <end position="21"/>
    </location>
</feature>
<evidence type="ECO:0000256" key="1">
    <source>
        <dbReference type="SAM" id="SignalP"/>
    </source>
</evidence>
<dbReference type="AlphaFoldDB" id="A0A5B7DGK8"/>
<sequence>MQPSSLLPCFLDVAAPLFVLGAPPPPCVPPVPLHAHPDVCTPLPAQCQSPVGWLHPHASSWVSVDQNLGRYSLSCAYQPPPRVCVGCPCPHRSTSQQSPHPPQTWPAGPHPHDSDSCLPLKQIKASVGWAWHSLAFTAHPQEVPPTTTTSQGCLGHSPGKFGGHWYRQRQVKIEMSLEKYKHPVVGVQALQEANPYSPRPTPAAPLRRPLHAHRHPCMNRGLTEIEAAQAASSFRQFKCQKQYRLLQRRYDEFVHLPAPGTSVYNLDVAQWLMEYLLTSLFVDWLSDGSAWVFRLPCACGLPISCEWVLRVCASAVSIFSLRGGGGVVVVEGREAVASLGLWWCGVGGRVVSTWRLVRPPQCHTVSSSASSALP</sequence>
<accession>A0A5B7DGK8</accession>
<evidence type="ECO:0000313" key="3">
    <source>
        <dbReference type="Proteomes" id="UP000324222"/>
    </source>
</evidence>
<protein>
    <submittedName>
        <fullName evidence="2">Uncharacterized protein</fullName>
    </submittedName>
</protein>
<gene>
    <name evidence="2" type="ORF">E2C01_013273</name>
</gene>
<name>A0A5B7DGK8_PORTR</name>
<feature type="chain" id="PRO_5022725061" evidence="1">
    <location>
        <begin position="22"/>
        <end position="374"/>
    </location>
</feature>
<comment type="caution">
    <text evidence="2">The sequence shown here is derived from an EMBL/GenBank/DDBJ whole genome shotgun (WGS) entry which is preliminary data.</text>
</comment>
<keyword evidence="3" id="KW-1185">Reference proteome</keyword>
<organism evidence="2 3">
    <name type="scientific">Portunus trituberculatus</name>
    <name type="common">Swimming crab</name>
    <name type="synonym">Neptunus trituberculatus</name>
    <dbReference type="NCBI Taxonomy" id="210409"/>
    <lineage>
        <taxon>Eukaryota</taxon>
        <taxon>Metazoa</taxon>
        <taxon>Ecdysozoa</taxon>
        <taxon>Arthropoda</taxon>
        <taxon>Crustacea</taxon>
        <taxon>Multicrustacea</taxon>
        <taxon>Malacostraca</taxon>
        <taxon>Eumalacostraca</taxon>
        <taxon>Eucarida</taxon>
        <taxon>Decapoda</taxon>
        <taxon>Pleocyemata</taxon>
        <taxon>Brachyura</taxon>
        <taxon>Eubrachyura</taxon>
        <taxon>Portunoidea</taxon>
        <taxon>Portunidae</taxon>
        <taxon>Portuninae</taxon>
        <taxon>Portunus</taxon>
    </lineage>
</organism>